<proteinExistence type="inferred from homology"/>
<protein>
    <recommendedName>
        <fullName evidence="4">ribose-5-phosphate isomerase</fullName>
        <ecNumber evidence="4">5.3.1.6</ecNumber>
    </recommendedName>
</protein>
<dbReference type="PANTHER" id="PTHR43748:SF3">
    <property type="entry name" value="RIBOSE-5-PHOSPHATE ISOMERASE 3, CHLOROPLASTIC-RELATED"/>
    <property type="match status" value="1"/>
</dbReference>
<dbReference type="InterPro" id="IPR004788">
    <property type="entry name" value="Ribose5P_isomerase_type_A"/>
</dbReference>
<evidence type="ECO:0000256" key="1">
    <source>
        <dbReference type="ARBA" id="ARBA00001713"/>
    </source>
</evidence>
<evidence type="ECO:0000256" key="4">
    <source>
        <dbReference type="ARBA" id="ARBA00011959"/>
    </source>
</evidence>
<dbReference type="GO" id="GO:0004751">
    <property type="term" value="F:ribose-5-phosphate isomerase activity"/>
    <property type="evidence" value="ECO:0007669"/>
    <property type="project" value="UniProtKB-EC"/>
</dbReference>
<dbReference type="UniPathway" id="UPA00115">
    <property type="reaction ID" value="UER00412"/>
</dbReference>
<accession>A0A2H6K8X1</accession>
<evidence type="ECO:0000256" key="5">
    <source>
        <dbReference type="ARBA" id="ARBA00023235"/>
    </source>
</evidence>
<dbReference type="SUPFAM" id="SSF75445">
    <property type="entry name" value="D-ribose-5-phosphate isomerase (RpiA), lid domain"/>
    <property type="match status" value="1"/>
</dbReference>
<dbReference type="NCBIfam" id="TIGR00021">
    <property type="entry name" value="rpiA"/>
    <property type="match status" value="1"/>
</dbReference>
<reference evidence="6 7" key="1">
    <citation type="journal article" date="2017" name="BMC Genomics">
        <title>Whole-genome assembly of Babesia ovata and comparative genomics between closely related pathogens.</title>
        <authorList>
            <person name="Yamagishi J."/>
            <person name="Asada M."/>
            <person name="Hakimi H."/>
            <person name="Tanaka T.Q."/>
            <person name="Sugimoto C."/>
            <person name="Kawazu S."/>
        </authorList>
    </citation>
    <scope>NUCLEOTIDE SEQUENCE [LARGE SCALE GENOMIC DNA]</scope>
    <source>
        <strain evidence="6 7">Miyake</strain>
    </source>
</reference>
<evidence type="ECO:0000256" key="2">
    <source>
        <dbReference type="ARBA" id="ARBA00004988"/>
    </source>
</evidence>
<comment type="similarity">
    <text evidence="3">Belongs to the ribose 5-phosphate isomerase family.</text>
</comment>
<dbReference type="Gene3D" id="3.40.50.1360">
    <property type="match status" value="1"/>
</dbReference>
<sequence length="233" mass="25108">MDQQECMRRAAEQAVDSYVRSGMVVGLGTGRTASYAVRHLAKLLAAGTLRDVVGVATSVTTQHLMHEVGIPSRELDANTHIDVAIDGADAFDSDFNLIKGGGGALFREKLVELAAEKLVIVVDASKRALGHLLEAFRVPVEVVKFGHSATMQRVVKRLEPLIRSWSERRNADGSLYETDNSNVIMDIEFSATDLDNLEAELRSVHGVVCTGLFLGMASAVVVAHPNGVVEVLT</sequence>
<dbReference type="NCBIfam" id="NF001924">
    <property type="entry name" value="PRK00702.1"/>
    <property type="match status" value="1"/>
</dbReference>
<comment type="caution">
    <text evidence="6">The sequence shown here is derived from an EMBL/GenBank/DDBJ whole genome shotgun (WGS) entry which is preliminary data.</text>
</comment>
<evidence type="ECO:0000256" key="3">
    <source>
        <dbReference type="ARBA" id="ARBA00008088"/>
    </source>
</evidence>
<evidence type="ECO:0000313" key="6">
    <source>
        <dbReference type="EMBL" id="GBE59445.1"/>
    </source>
</evidence>
<dbReference type="GO" id="GO:0009052">
    <property type="term" value="P:pentose-phosphate shunt, non-oxidative branch"/>
    <property type="evidence" value="ECO:0007669"/>
    <property type="project" value="InterPro"/>
</dbReference>
<dbReference type="CDD" id="cd01398">
    <property type="entry name" value="RPI_A"/>
    <property type="match status" value="1"/>
</dbReference>
<dbReference type="Gene3D" id="3.30.70.260">
    <property type="match status" value="1"/>
</dbReference>
<dbReference type="VEuPathDB" id="PiroplasmaDB:BOVATA_009380"/>
<evidence type="ECO:0000313" key="7">
    <source>
        <dbReference type="Proteomes" id="UP000236319"/>
    </source>
</evidence>
<organism evidence="6 7">
    <name type="scientific">Babesia ovata</name>
    <dbReference type="NCBI Taxonomy" id="189622"/>
    <lineage>
        <taxon>Eukaryota</taxon>
        <taxon>Sar</taxon>
        <taxon>Alveolata</taxon>
        <taxon>Apicomplexa</taxon>
        <taxon>Aconoidasida</taxon>
        <taxon>Piroplasmida</taxon>
        <taxon>Babesiidae</taxon>
        <taxon>Babesia</taxon>
    </lineage>
</organism>
<dbReference type="EMBL" id="BDSA01000001">
    <property type="protein sequence ID" value="GBE59445.1"/>
    <property type="molecule type" value="Genomic_DNA"/>
</dbReference>
<dbReference type="InterPro" id="IPR050262">
    <property type="entry name" value="Ribose-5P_isomerase"/>
</dbReference>
<dbReference type="InterPro" id="IPR037171">
    <property type="entry name" value="NagB/RpiA_transferase-like"/>
</dbReference>
<dbReference type="GeneID" id="39873215"/>
<comment type="pathway">
    <text evidence="2">Carbohydrate degradation; pentose phosphate pathway; D-ribose 5-phosphate from D-ribulose 5-phosphate (non-oxidative stage): step 1/1.</text>
</comment>
<dbReference type="Proteomes" id="UP000236319">
    <property type="component" value="Unassembled WGS sequence"/>
</dbReference>
<dbReference type="EC" id="5.3.1.6" evidence="4"/>
<name>A0A2H6K8X1_9APIC</name>
<dbReference type="SUPFAM" id="SSF100950">
    <property type="entry name" value="NagB/RpiA/CoA transferase-like"/>
    <property type="match status" value="1"/>
</dbReference>
<keyword evidence="7" id="KW-1185">Reference proteome</keyword>
<dbReference type="FunFam" id="3.40.50.1360:FF:000001">
    <property type="entry name" value="Ribose-5-phosphate isomerase A"/>
    <property type="match status" value="1"/>
</dbReference>
<dbReference type="AlphaFoldDB" id="A0A2H6K8X1"/>
<dbReference type="PANTHER" id="PTHR43748">
    <property type="entry name" value="RIBOSE-5-PHOSPHATE ISOMERASE 3, CHLOROPLASTIC-RELATED"/>
    <property type="match status" value="1"/>
</dbReference>
<gene>
    <name evidence="6" type="ORF">BOVATA_009380</name>
</gene>
<dbReference type="RefSeq" id="XP_028865688.1">
    <property type="nucleotide sequence ID" value="XM_029009855.1"/>
</dbReference>
<dbReference type="Pfam" id="PF06026">
    <property type="entry name" value="Rib_5-P_isom_A"/>
    <property type="match status" value="1"/>
</dbReference>
<dbReference type="OrthoDB" id="1555531at2759"/>
<comment type="catalytic activity">
    <reaction evidence="1">
        <text>aldehydo-D-ribose 5-phosphate = D-ribulose 5-phosphate</text>
        <dbReference type="Rhea" id="RHEA:14657"/>
        <dbReference type="ChEBI" id="CHEBI:58121"/>
        <dbReference type="ChEBI" id="CHEBI:58273"/>
        <dbReference type="EC" id="5.3.1.6"/>
    </reaction>
</comment>
<keyword evidence="5 6" id="KW-0413">Isomerase</keyword>